<keyword evidence="2" id="KW-1185">Reference proteome</keyword>
<comment type="caution">
    <text evidence="1">The sequence shown here is derived from an EMBL/GenBank/DDBJ whole genome shotgun (WGS) entry which is preliminary data.</text>
</comment>
<organism evidence="1 2">
    <name type="scientific">Colletotrichum zoysiae</name>
    <dbReference type="NCBI Taxonomy" id="1216348"/>
    <lineage>
        <taxon>Eukaryota</taxon>
        <taxon>Fungi</taxon>
        <taxon>Dikarya</taxon>
        <taxon>Ascomycota</taxon>
        <taxon>Pezizomycotina</taxon>
        <taxon>Sordariomycetes</taxon>
        <taxon>Hypocreomycetidae</taxon>
        <taxon>Glomerellales</taxon>
        <taxon>Glomerellaceae</taxon>
        <taxon>Colletotrichum</taxon>
        <taxon>Colletotrichum graminicola species complex</taxon>
    </lineage>
</organism>
<proteinExistence type="predicted"/>
<dbReference type="EMBL" id="MU843015">
    <property type="protein sequence ID" value="KAK2023037.1"/>
    <property type="molecule type" value="Genomic_DNA"/>
</dbReference>
<reference evidence="1" key="1">
    <citation type="submission" date="2021-06" db="EMBL/GenBank/DDBJ databases">
        <title>Comparative genomics, transcriptomics and evolutionary studies reveal genomic signatures of adaptation to plant cell wall in hemibiotrophic fungi.</title>
        <authorList>
            <consortium name="DOE Joint Genome Institute"/>
            <person name="Baroncelli R."/>
            <person name="Diaz J.F."/>
            <person name="Benocci T."/>
            <person name="Peng M."/>
            <person name="Battaglia E."/>
            <person name="Haridas S."/>
            <person name="Andreopoulos W."/>
            <person name="Labutti K."/>
            <person name="Pangilinan J."/>
            <person name="Floch G.L."/>
            <person name="Makela M.R."/>
            <person name="Henrissat B."/>
            <person name="Grigoriev I.V."/>
            <person name="Crouch J.A."/>
            <person name="De Vries R.P."/>
            <person name="Sukno S.A."/>
            <person name="Thon M.R."/>
        </authorList>
    </citation>
    <scope>NUCLEOTIDE SEQUENCE</scope>
    <source>
        <strain evidence="1">MAFF235873</strain>
    </source>
</reference>
<evidence type="ECO:0000313" key="2">
    <source>
        <dbReference type="Proteomes" id="UP001232148"/>
    </source>
</evidence>
<dbReference type="Proteomes" id="UP001232148">
    <property type="component" value="Unassembled WGS sequence"/>
</dbReference>
<evidence type="ECO:0000313" key="1">
    <source>
        <dbReference type="EMBL" id="KAK2023037.1"/>
    </source>
</evidence>
<protein>
    <submittedName>
        <fullName evidence="1">Uncharacterized protein</fullName>
    </submittedName>
</protein>
<sequence length="174" mass="18773">MAGGGHAPGTNQYDSWTWISTRDLSNGVRPFAHFLDAGRTHLSPSSQRHLSLAAFAAVRCSRLETSHSTQHRTQTIQEDSHSFGLKAQGSTTTRIDGRAGLVHFAIHLSVFLAYHLDFAAVADFLVTGPIPTEGHESLSQEQPATTAAGPSFKTIVASSHPHPLPSMCFDSDLR</sequence>
<dbReference type="AlphaFoldDB" id="A0AAD9LWA3"/>
<accession>A0AAD9LWA3</accession>
<gene>
    <name evidence="1" type="ORF">LX32DRAFT_698215</name>
</gene>
<name>A0AAD9LWA3_9PEZI</name>